<gene>
    <name evidence="1" type="ORF">SAMN04487884_10447</name>
</gene>
<dbReference type="OrthoDB" id="9803145at2"/>
<protein>
    <submittedName>
        <fullName evidence="1">Uncharacterized protein</fullName>
    </submittedName>
</protein>
<dbReference type="Proteomes" id="UP000182584">
    <property type="component" value="Unassembled WGS sequence"/>
</dbReference>
<proteinExistence type="predicted"/>
<name>A0A1H9N526_BUTFI</name>
<evidence type="ECO:0000313" key="1">
    <source>
        <dbReference type="EMBL" id="SER30988.1"/>
    </source>
</evidence>
<dbReference type="EMBL" id="FOGJ01000004">
    <property type="protein sequence ID" value="SER30988.1"/>
    <property type="molecule type" value="Genomic_DNA"/>
</dbReference>
<dbReference type="AlphaFoldDB" id="A0A1H9N526"/>
<dbReference type="RefSeq" id="WP_074754542.1">
    <property type="nucleotide sequence ID" value="NZ_FOGJ01000004.1"/>
</dbReference>
<dbReference type="eggNOG" id="ENOG5032VAR">
    <property type="taxonomic scope" value="Bacteria"/>
</dbReference>
<evidence type="ECO:0000313" key="2">
    <source>
        <dbReference type="Proteomes" id="UP000182584"/>
    </source>
</evidence>
<sequence length="82" mass="9247">MDTLFLILCGSVEESDSEPHDKVGVVSVVYVSNDKEKIDSKLGNLQKVHPDNFYMAYEVPMDTDLTTLEHYPGIEISKDDLK</sequence>
<organism evidence="1 2">
    <name type="scientific">Butyrivibrio fibrisolvens</name>
    <dbReference type="NCBI Taxonomy" id="831"/>
    <lineage>
        <taxon>Bacteria</taxon>
        <taxon>Bacillati</taxon>
        <taxon>Bacillota</taxon>
        <taxon>Clostridia</taxon>
        <taxon>Lachnospirales</taxon>
        <taxon>Lachnospiraceae</taxon>
        <taxon>Butyrivibrio</taxon>
    </lineage>
</organism>
<accession>A0A1H9N526</accession>
<reference evidence="1 2" key="1">
    <citation type="submission" date="2016-10" db="EMBL/GenBank/DDBJ databases">
        <authorList>
            <person name="de Groot N.N."/>
        </authorList>
    </citation>
    <scope>NUCLEOTIDE SEQUENCE [LARGE SCALE GENOMIC DNA]</scope>
    <source>
        <strain evidence="1 2">AR40</strain>
    </source>
</reference>